<sequence length="329" mass="35798">DQSSSISATHGSTTVSPTSSSTNNARRSTSGTQEEGGSGQTTAIVHNTLRKTKSDMKVIHRYFVQVKNDNREIHEMPPEDLSSYIQDFILTAKKKDGHEYEPESLKAFVHSLERHLKYHNYPHSVLKDPAFASARLVLSQRLNELRALSQANGGSAVHSGRSAAHGRNSTSAADDCSPYKAAFLSEKCRSGSGDGSGFGGGKLMKSHLLMQNGLLGFSNPQLNIVGTQKHRNLTWGQFQLVTNANSQELLRFTSRSNPPEVRYCQGHGGPMSGRPFNTSSTSGLTGLTTADLMIHSTCVLTLPGSEEVPGLDPQQLAPSYYLEYLDCWV</sequence>
<evidence type="ECO:0000313" key="2">
    <source>
        <dbReference type="EMBL" id="VDN13241.1"/>
    </source>
</evidence>
<dbReference type="Proteomes" id="UP000281553">
    <property type="component" value="Unassembled WGS sequence"/>
</dbReference>
<reference evidence="2 3" key="1">
    <citation type="submission" date="2018-11" db="EMBL/GenBank/DDBJ databases">
        <authorList>
            <consortium name="Pathogen Informatics"/>
        </authorList>
    </citation>
    <scope>NUCLEOTIDE SEQUENCE [LARGE SCALE GENOMIC DNA]</scope>
</reference>
<evidence type="ECO:0000256" key="1">
    <source>
        <dbReference type="SAM" id="MobiDB-lite"/>
    </source>
</evidence>
<dbReference type="AlphaFoldDB" id="A0A3P7M4W4"/>
<feature type="non-terminal residue" evidence="2">
    <location>
        <position position="1"/>
    </location>
</feature>
<dbReference type="EMBL" id="UYRU01055933">
    <property type="protein sequence ID" value="VDN13241.1"/>
    <property type="molecule type" value="Genomic_DNA"/>
</dbReference>
<accession>A0A3P7M4W4</accession>
<protein>
    <submittedName>
        <fullName evidence="2">Uncharacterized protein</fullName>
    </submittedName>
</protein>
<feature type="region of interest" description="Disordered" evidence="1">
    <location>
        <begin position="1"/>
        <end position="43"/>
    </location>
</feature>
<evidence type="ECO:0000313" key="3">
    <source>
        <dbReference type="Proteomes" id="UP000281553"/>
    </source>
</evidence>
<dbReference type="InterPro" id="IPR042838">
    <property type="entry name" value="KIAA1958"/>
</dbReference>
<gene>
    <name evidence="2" type="ORF">DILT_LOCUS9072</name>
</gene>
<keyword evidence="3" id="KW-1185">Reference proteome</keyword>
<name>A0A3P7M4W4_DIBLA</name>
<dbReference type="OrthoDB" id="10038493at2759"/>
<organism evidence="2 3">
    <name type="scientific">Dibothriocephalus latus</name>
    <name type="common">Fish tapeworm</name>
    <name type="synonym">Diphyllobothrium latum</name>
    <dbReference type="NCBI Taxonomy" id="60516"/>
    <lineage>
        <taxon>Eukaryota</taxon>
        <taxon>Metazoa</taxon>
        <taxon>Spiralia</taxon>
        <taxon>Lophotrochozoa</taxon>
        <taxon>Platyhelminthes</taxon>
        <taxon>Cestoda</taxon>
        <taxon>Eucestoda</taxon>
        <taxon>Diphyllobothriidea</taxon>
        <taxon>Diphyllobothriidae</taxon>
        <taxon>Dibothriocephalus</taxon>
    </lineage>
</organism>
<dbReference type="PANTHER" id="PTHR46963:SF2">
    <property type="match status" value="1"/>
</dbReference>
<proteinExistence type="predicted"/>
<dbReference type="PANTHER" id="PTHR46963">
    <property type="entry name" value="SIMILAR TO RIKEN CDNA E130308A19"/>
    <property type="match status" value="1"/>
</dbReference>
<feature type="compositionally biased region" description="Low complexity" evidence="1">
    <location>
        <begin position="9"/>
        <end position="33"/>
    </location>
</feature>